<dbReference type="EMBL" id="JADEVV010000013">
    <property type="protein sequence ID" value="MBE9253490.1"/>
    <property type="molecule type" value="Genomic_DNA"/>
</dbReference>
<evidence type="ECO:0000313" key="3">
    <source>
        <dbReference type="Proteomes" id="UP000658720"/>
    </source>
</evidence>
<keyword evidence="1" id="KW-1133">Transmembrane helix</keyword>
<keyword evidence="1" id="KW-0812">Transmembrane</keyword>
<dbReference type="Proteomes" id="UP000658720">
    <property type="component" value="Unassembled WGS sequence"/>
</dbReference>
<gene>
    <name evidence="2" type="ORF">IQ217_06385</name>
</gene>
<keyword evidence="3" id="KW-1185">Reference proteome</keyword>
<proteinExistence type="predicted"/>
<evidence type="ECO:0000313" key="2">
    <source>
        <dbReference type="EMBL" id="MBE9253490.1"/>
    </source>
</evidence>
<evidence type="ECO:0000256" key="1">
    <source>
        <dbReference type="SAM" id="Phobius"/>
    </source>
</evidence>
<name>A0ABR9VQ61_9SYNC</name>
<dbReference type="RefSeq" id="WP_194019309.1">
    <property type="nucleotide sequence ID" value="NZ_JADEVV010000013.1"/>
</dbReference>
<dbReference type="Pfam" id="PF12787">
    <property type="entry name" value="EcsC"/>
    <property type="match status" value="1"/>
</dbReference>
<accession>A0ABR9VQ61</accession>
<comment type="caution">
    <text evidence="2">The sequence shown here is derived from an EMBL/GenBank/DDBJ whole genome shotgun (WGS) entry which is preliminary data.</text>
</comment>
<organism evidence="2 3">
    <name type="scientific">Synechocystis salina LEGE 00031</name>
    <dbReference type="NCBI Taxonomy" id="1828736"/>
    <lineage>
        <taxon>Bacteria</taxon>
        <taxon>Bacillati</taxon>
        <taxon>Cyanobacteriota</taxon>
        <taxon>Cyanophyceae</taxon>
        <taxon>Synechococcales</taxon>
        <taxon>Merismopediaceae</taxon>
        <taxon>Synechocystis</taxon>
    </lineage>
</organism>
<reference evidence="2 3" key="1">
    <citation type="submission" date="2020-10" db="EMBL/GenBank/DDBJ databases">
        <authorList>
            <person name="Castelo-Branco R."/>
            <person name="Eusebio N."/>
            <person name="Adriana R."/>
            <person name="Vieira A."/>
            <person name="Brugerolle De Fraissinette N."/>
            <person name="Rezende De Castro R."/>
            <person name="Schneider M.P."/>
            <person name="Vasconcelos V."/>
            <person name="Leao P.N."/>
        </authorList>
    </citation>
    <scope>NUCLEOTIDE SEQUENCE [LARGE SCALE GENOMIC DNA]</scope>
    <source>
        <strain evidence="2 3">LEGE 00031</strain>
    </source>
</reference>
<keyword evidence="1" id="KW-0472">Membrane</keyword>
<protein>
    <submittedName>
        <fullName evidence="2">EcsC family protein</fullName>
    </submittedName>
</protein>
<feature type="transmembrane region" description="Helical" evidence="1">
    <location>
        <begin position="182"/>
        <end position="209"/>
    </location>
</feature>
<dbReference type="InterPro" id="IPR024787">
    <property type="entry name" value="EcsC"/>
</dbReference>
<sequence>MNSQFFDPETLLNDLLVALQKTPDTLREQIEQGTEQLGAFVAPIAEHPLMQFSTKMPGLQWLLAALGQVNNEKVEREVMALRGQYPLETQAQLAQRVIVETAIKAGGIGLMTNFIPPLALTLLMADLTATTALQAEMIYRIAAIYGFSVHEPSRRGEVLALFFLASGSANLIKSGLSLFELIPILGVVIGITSNASLIYSIGHGACYFYETKKRRSPTTSSMHGGNPRCHQI</sequence>